<dbReference type="InterPro" id="IPR051163">
    <property type="entry name" value="Sodium:Solute_Symporter_SSF"/>
</dbReference>
<dbReference type="PROSITE" id="PS50283">
    <property type="entry name" value="NA_SOLUT_SYMP_3"/>
    <property type="match status" value="1"/>
</dbReference>
<keyword evidence="7" id="KW-0915">Sodium</keyword>
<feature type="transmembrane region" description="Helical" evidence="12">
    <location>
        <begin position="190"/>
        <end position="209"/>
    </location>
</feature>
<dbReference type="CDD" id="cd11492">
    <property type="entry name" value="SLC5sbd_NIS-SMVT"/>
    <property type="match status" value="1"/>
</dbReference>
<feature type="transmembrane region" description="Helical" evidence="12">
    <location>
        <begin position="229"/>
        <end position="249"/>
    </location>
</feature>
<feature type="transmembrane region" description="Helical" evidence="12">
    <location>
        <begin position="448"/>
        <end position="468"/>
    </location>
</feature>
<feature type="compositionally biased region" description="Polar residues" evidence="11">
    <location>
        <begin position="657"/>
        <end position="683"/>
    </location>
</feature>
<feature type="transmembrane region" description="Helical" evidence="12">
    <location>
        <begin position="343"/>
        <end position="368"/>
    </location>
</feature>
<evidence type="ECO:0000313" key="14">
    <source>
        <dbReference type="WBParaSite" id="maker-uti_cns_0007258-snap-gene-0.6-mRNA-1"/>
    </source>
</evidence>
<dbReference type="Pfam" id="PF00474">
    <property type="entry name" value="SSF"/>
    <property type="match status" value="1"/>
</dbReference>
<evidence type="ECO:0000313" key="13">
    <source>
        <dbReference type="Proteomes" id="UP000095280"/>
    </source>
</evidence>
<dbReference type="WBParaSite" id="maker-uti_cns_0007258-snap-gene-0.6-mRNA-1">
    <property type="protein sequence ID" value="maker-uti_cns_0007258-snap-gene-0.6-mRNA-1"/>
    <property type="gene ID" value="maker-uti_cns_0007258-snap-gene-0.6"/>
</dbReference>
<evidence type="ECO:0000256" key="2">
    <source>
        <dbReference type="ARBA" id="ARBA00006434"/>
    </source>
</evidence>
<feature type="transmembrane region" description="Helical" evidence="12">
    <location>
        <begin position="304"/>
        <end position="322"/>
    </location>
</feature>
<feature type="transmembrane region" description="Helical" evidence="12">
    <location>
        <begin position="256"/>
        <end position="284"/>
    </location>
</feature>
<feature type="transmembrane region" description="Helical" evidence="12">
    <location>
        <begin position="480"/>
        <end position="502"/>
    </location>
</feature>
<dbReference type="NCBIfam" id="TIGR00813">
    <property type="entry name" value="sss"/>
    <property type="match status" value="1"/>
</dbReference>
<sequence>ISAGEPRINMAEVKETKMEMDTGTSCMLRSPIRYSVVVFCRPPPKSNQEKSSAAQSPMEQLIGSVAMAAASTKDQVYYSNNQFIWADYLVFSVFLVGSAAIGIYFSMTGGRQKTTTEYLMGDRSMQLVPVVHLHLAEIYLNGIIYFYYVIGMMLACIISAYTFVPLFFPLKMTSSFEYLEERFGSRAVRIVGNLLYILKGIVYMGIAMYAPSTAMEQVTGKVFKKEYAIVMSGVIGTFYTMLGGLKAVVWTDVFQAGVMISGVFGIFIRAAVDAGGFGSMYYYAEKYDRIVWWEGSPDPTERHTMWGLIIGSAIGWVYTMGVNQASVQRFSSLPSLANAKWSVLLNVPGSLILTWGSCFMGLAIFGYYASIGCDIYGAGWVGKNQIVPYYVMDRMAVPCFPGLFVAALFSGALSSISSSLNACSAIVWKDILQPFSYFSRLSERTATIITKALVLLFGILGTGMGFIATSLGGTVLQASLSFSGATGGPSLGLFLLGALFPFVNWVGGLVGPIVGVTLSMWVSIGAYSSSKQEVEVPADTSKCNYTVLPPTRDPTAMSATLPPGLDAWYSISYLWYPAVGVFTTIIVGVIVSLIAVGKAHQADGSAASFADKNDEQHPDGEAVDMRQMAESGSNAGANRNSSVSLRNRASGGLDNSAFVSDTAGKSSTDGALTEAQVTRSQATRGAVSAALAPLKRANRGHQETLAADAAPAASAATEDEANKDTGVAAAAAEAAAAAAAAADMAAPTGHLLLQLLAKVPSRDEAVIKLGEFRFSRVAEVAVKVANQAALELQEAGRWGRRQELTDEAAQPARDGLLGKEGFGLGVHRPRWIPGYSGQPGNELADCSTGYFTGPLPVDSPPPDVVTTRINQALLRLNRRNIRAVTSAPPGKNP</sequence>
<reference evidence="14" key="1">
    <citation type="submission" date="2016-11" db="UniProtKB">
        <authorList>
            <consortium name="WormBaseParasite"/>
        </authorList>
    </citation>
    <scope>IDENTIFICATION</scope>
</reference>
<dbReference type="GO" id="GO:0015293">
    <property type="term" value="F:symporter activity"/>
    <property type="evidence" value="ECO:0007669"/>
    <property type="project" value="TreeGrafter"/>
</dbReference>
<accession>A0A1I8HNX7</accession>
<keyword evidence="6 12" id="KW-1133">Transmembrane helix</keyword>
<evidence type="ECO:0000256" key="3">
    <source>
        <dbReference type="ARBA" id="ARBA00022448"/>
    </source>
</evidence>
<evidence type="ECO:0000256" key="6">
    <source>
        <dbReference type="ARBA" id="ARBA00022989"/>
    </source>
</evidence>
<keyword evidence="3" id="KW-0813">Transport</keyword>
<dbReference type="Proteomes" id="UP000095280">
    <property type="component" value="Unplaced"/>
</dbReference>
<feature type="transmembrane region" description="Helical" evidence="12">
    <location>
        <begin position="509"/>
        <end position="527"/>
    </location>
</feature>
<protein>
    <submittedName>
        <fullName evidence="14">Sodium-coupled monocarboxylate transporter 1</fullName>
    </submittedName>
</protein>
<feature type="transmembrane region" description="Helical" evidence="12">
    <location>
        <begin position="83"/>
        <end position="105"/>
    </location>
</feature>
<feature type="transmembrane region" description="Helical" evidence="12">
    <location>
        <begin position="145"/>
        <end position="170"/>
    </location>
</feature>
<comment type="similarity">
    <text evidence="2">Belongs to the sodium:solute symporter (SSF) (TC 2.A.21) family.</text>
</comment>
<evidence type="ECO:0000256" key="5">
    <source>
        <dbReference type="ARBA" id="ARBA00022692"/>
    </source>
</evidence>
<dbReference type="AlphaFoldDB" id="A0A1I8HNX7"/>
<keyword evidence="4" id="KW-1003">Cell membrane</keyword>
<keyword evidence="5 12" id="KW-0812">Transmembrane</keyword>
<proteinExistence type="inferred from homology"/>
<organism evidence="13 14">
    <name type="scientific">Macrostomum lignano</name>
    <dbReference type="NCBI Taxonomy" id="282301"/>
    <lineage>
        <taxon>Eukaryota</taxon>
        <taxon>Metazoa</taxon>
        <taxon>Spiralia</taxon>
        <taxon>Lophotrochozoa</taxon>
        <taxon>Platyhelminthes</taxon>
        <taxon>Rhabditophora</taxon>
        <taxon>Macrostomorpha</taxon>
        <taxon>Macrostomida</taxon>
        <taxon>Macrostomidae</taxon>
        <taxon>Macrostomum</taxon>
    </lineage>
</organism>
<evidence type="ECO:0000256" key="11">
    <source>
        <dbReference type="SAM" id="MobiDB-lite"/>
    </source>
</evidence>
<dbReference type="GO" id="GO:0005886">
    <property type="term" value="C:plasma membrane"/>
    <property type="evidence" value="ECO:0007669"/>
    <property type="project" value="UniProtKB-SubCell"/>
</dbReference>
<evidence type="ECO:0000256" key="10">
    <source>
        <dbReference type="ARBA" id="ARBA00023201"/>
    </source>
</evidence>
<name>A0A1I8HNX7_9PLAT</name>
<dbReference type="InterPro" id="IPR001734">
    <property type="entry name" value="Na/solute_symporter"/>
</dbReference>
<dbReference type="Gene3D" id="1.20.1730.10">
    <property type="entry name" value="Sodium/glucose cotransporter"/>
    <property type="match status" value="1"/>
</dbReference>
<feature type="region of interest" description="Disordered" evidence="11">
    <location>
        <begin position="656"/>
        <end position="684"/>
    </location>
</feature>
<keyword evidence="13" id="KW-1185">Reference proteome</keyword>
<feature type="transmembrane region" description="Helical" evidence="12">
    <location>
        <begin position="573"/>
        <end position="596"/>
    </location>
</feature>
<keyword evidence="10" id="KW-0739">Sodium transport</keyword>
<keyword evidence="9 12" id="KW-0472">Membrane</keyword>
<dbReference type="PANTHER" id="PTHR42985">
    <property type="entry name" value="SODIUM-COUPLED MONOCARBOXYLATE TRANSPORTER"/>
    <property type="match status" value="1"/>
</dbReference>
<evidence type="ECO:0000256" key="12">
    <source>
        <dbReference type="SAM" id="Phobius"/>
    </source>
</evidence>
<evidence type="ECO:0000256" key="9">
    <source>
        <dbReference type="ARBA" id="ARBA00023136"/>
    </source>
</evidence>
<dbReference type="GO" id="GO:0006814">
    <property type="term" value="P:sodium ion transport"/>
    <property type="evidence" value="ECO:0007669"/>
    <property type="project" value="UniProtKB-KW"/>
</dbReference>
<evidence type="ECO:0000256" key="4">
    <source>
        <dbReference type="ARBA" id="ARBA00022475"/>
    </source>
</evidence>
<dbReference type="PANTHER" id="PTHR42985:SF40">
    <property type="entry name" value="LD47995P-RELATED"/>
    <property type="match status" value="1"/>
</dbReference>
<dbReference type="InterPro" id="IPR038377">
    <property type="entry name" value="Na/Glc_symporter_sf"/>
</dbReference>
<evidence type="ECO:0000256" key="8">
    <source>
        <dbReference type="ARBA" id="ARBA00023065"/>
    </source>
</evidence>
<evidence type="ECO:0000256" key="1">
    <source>
        <dbReference type="ARBA" id="ARBA00004651"/>
    </source>
</evidence>
<feature type="transmembrane region" description="Helical" evidence="12">
    <location>
        <begin position="403"/>
        <end position="428"/>
    </location>
</feature>
<comment type="subcellular location">
    <subcellularLocation>
        <location evidence="1">Cell membrane</location>
        <topology evidence="1">Multi-pass membrane protein</topology>
    </subcellularLocation>
</comment>
<keyword evidence="8" id="KW-0406">Ion transport</keyword>
<evidence type="ECO:0000256" key="7">
    <source>
        <dbReference type="ARBA" id="ARBA00023053"/>
    </source>
</evidence>